<comment type="caution">
    <text evidence="2">The sequence shown here is derived from an EMBL/GenBank/DDBJ whole genome shotgun (WGS) entry which is preliminary data.</text>
</comment>
<feature type="compositionally biased region" description="Basic residues" evidence="1">
    <location>
        <begin position="105"/>
        <end position="119"/>
    </location>
</feature>
<proteinExistence type="predicted"/>
<sequence>MWHYAVFAQSTECQFPILGTEKSHLKNPISRIPSQKSHLTGKNISKPQELNTKHDAQPRINIVHHSFSTKHETMARIELAPRPKVARGNLIPKMAPVVTQSLAPKPRKSSKRGNKRRRGKTLITKAVEKLAVVLKKPRSTNIEKAEACFKVTYAKMKAYEQEEEGRGKWNAAAARKLEARLGKTFHEDKMNEYLEAAREECRGASDIYCGVPNLPEFLRTEFWTIVEYWNQYPGGREGTFIVYKYDMPDGGIRFALRDGTQVKTGRSDDVGLYDKGGNLR</sequence>
<protein>
    <submittedName>
        <fullName evidence="2">Uncharacterized protein</fullName>
    </submittedName>
</protein>
<evidence type="ECO:0000313" key="3">
    <source>
        <dbReference type="Proteomes" id="UP000297452"/>
    </source>
</evidence>
<name>A0A4Z1IER9_9HELO</name>
<dbReference type="AlphaFoldDB" id="A0A4Z1IER9"/>
<dbReference type="EMBL" id="PQXJ01000155">
    <property type="protein sequence ID" value="TGO59836.1"/>
    <property type="molecule type" value="Genomic_DNA"/>
</dbReference>
<dbReference type="OrthoDB" id="3530439at2759"/>
<organism evidence="2 3">
    <name type="scientific">Botryotinia narcissicola</name>
    <dbReference type="NCBI Taxonomy" id="278944"/>
    <lineage>
        <taxon>Eukaryota</taxon>
        <taxon>Fungi</taxon>
        <taxon>Dikarya</taxon>
        <taxon>Ascomycota</taxon>
        <taxon>Pezizomycotina</taxon>
        <taxon>Leotiomycetes</taxon>
        <taxon>Helotiales</taxon>
        <taxon>Sclerotiniaceae</taxon>
        <taxon>Botryotinia</taxon>
    </lineage>
</organism>
<feature type="region of interest" description="Disordered" evidence="1">
    <location>
        <begin position="97"/>
        <end position="119"/>
    </location>
</feature>
<reference evidence="2 3" key="1">
    <citation type="submission" date="2017-12" db="EMBL/GenBank/DDBJ databases">
        <title>Comparative genomics of Botrytis spp.</title>
        <authorList>
            <person name="Valero-Jimenez C.A."/>
            <person name="Tapia P."/>
            <person name="Veloso J."/>
            <person name="Silva-Moreno E."/>
            <person name="Staats M."/>
            <person name="Valdes J.H."/>
            <person name="Van Kan J.A.L."/>
        </authorList>
    </citation>
    <scope>NUCLEOTIDE SEQUENCE [LARGE SCALE GENOMIC DNA]</scope>
    <source>
        <strain evidence="2 3">MUCL2120</strain>
    </source>
</reference>
<evidence type="ECO:0000313" key="2">
    <source>
        <dbReference type="EMBL" id="TGO59836.1"/>
    </source>
</evidence>
<evidence type="ECO:0000256" key="1">
    <source>
        <dbReference type="SAM" id="MobiDB-lite"/>
    </source>
</evidence>
<accession>A0A4Z1IER9</accession>
<gene>
    <name evidence="2" type="ORF">BOTNAR_0155g00080</name>
</gene>
<dbReference type="Proteomes" id="UP000297452">
    <property type="component" value="Unassembled WGS sequence"/>
</dbReference>
<keyword evidence="3" id="KW-1185">Reference proteome</keyword>